<dbReference type="EMBL" id="BGPR01009677">
    <property type="protein sequence ID" value="GBN41562.1"/>
    <property type="molecule type" value="Genomic_DNA"/>
</dbReference>
<organism evidence="1 2">
    <name type="scientific">Araneus ventricosus</name>
    <name type="common">Orbweaver spider</name>
    <name type="synonym">Epeira ventricosa</name>
    <dbReference type="NCBI Taxonomy" id="182803"/>
    <lineage>
        <taxon>Eukaryota</taxon>
        <taxon>Metazoa</taxon>
        <taxon>Ecdysozoa</taxon>
        <taxon>Arthropoda</taxon>
        <taxon>Chelicerata</taxon>
        <taxon>Arachnida</taxon>
        <taxon>Araneae</taxon>
        <taxon>Araneomorphae</taxon>
        <taxon>Entelegynae</taxon>
        <taxon>Araneoidea</taxon>
        <taxon>Araneidae</taxon>
        <taxon>Araneus</taxon>
    </lineage>
</organism>
<gene>
    <name evidence="1" type="ORF">AVEN_51391_1</name>
</gene>
<protein>
    <submittedName>
        <fullName evidence="1">Uncharacterized protein</fullName>
    </submittedName>
</protein>
<dbReference type="Proteomes" id="UP000499080">
    <property type="component" value="Unassembled WGS sequence"/>
</dbReference>
<proteinExistence type="predicted"/>
<reference evidence="1 2" key="1">
    <citation type="journal article" date="2019" name="Sci. Rep.">
        <title>Orb-weaving spider Araneus ventricosus genome elucidates the spidroin gene catalogue.</title>
        <authorList>
            <person name="Kono N."/>
            <person name="Nakamura H."/>
            <person name="Ohtoshi R."/>
            <person name="Moran D.A.P."/>
            <person name="Shinohara A."/>
            <person name="Yoshida Y."/>
            <person name="Fujiwara M."/>
            <person name="Mori M."/>
            <person name="Tomita M."/>
            <person name="Arakawa K."/>
        </authorList>
    </citation>
    <scope>NUCLEOTIDE SEQUENCE [LARGE SCALE GENOMIC DNA]</scope>
</reference>
<dbReference type="AlphaFoldDB" id="A0A4Y2NS59"/>
<accession>A0A4Y2NS59</accession>
<evidence type="ECO:0000313" key="2">
    <source>
        <dbReference type="Proteomes" id="UP000499080"/>
    </source>
</evidence>
<name>A0A4Y2NS59_ARAVE</name>
<sequence>MDIKQCEPPVVRVARWDMSVSHQWYASPDADTCCASHRGYARRLMGHVSRILPGMRRLMGYVSATLRYASPDGYVARATAVRVALMGHARCAYLTVAAASPDGQPAPPVVRVT</sequence>
<comment type="caution">
    <text evidence="1">The sequence shown here is derived from an EMBL/GenBank/DDBJ whole genome shotgun (WGS) entry which is preliminary data.</text>
</comment>
<keyword evidence="2" id="KW-1185">Reference proteome</keyword>
<evidence type="ECO:0000313" key="1">
    <source>
        <dbReference type="EMBL" id="GBN41562.1"/>
    </source>
</evidence>